<evidence type="ECO:0000313" key="10">
    <source>
        <dbReference type="EMBL" id="MCY1007683.1"/>
    </source>
</evidence>
<gene>
    <name evidence="10" type="ORF">OV079_19435</name>
</gene>
<dbReference type="SUPFAM" id="SSF47384">
    <property type="entry name" value="Homodimeric domain of signal transducing histidine kinase"/>
    <property type="match status" value="1"/>
</dbReference>
<accession>A0A9X3EY04</accession>
<dbReference type="GO" id="GO:0000155">
    <property type="term" value="F:phosphorelay sensor kinase activity"/>
    <property type="evidence" value="ECO:0007669"/>
    <property type="project" value="InterPro"/>
</dbReference>
<dbReference type="CDD" id="cd16922">
    <property type="entry name" value="HATPase_EvgS-ArcB-TorS-like"/>
    <property type="match status" value="1"/>
</dbReference>
<proteinExistence type="predicted"/>
<keyword evidence="11" id="KW-1185">Reference proteome</keyword>
<dbReference type="InterPro" id="IPR011006">
    <property type="entry name" value="CheY-like_superfamily"/>
</dbReference>
<dbReference type="SMART" id="SM00388">
    <property type="entry name" value="HisKA"/>
    <property type="match status" value="1"/>
</dbReference>
<evidence type="ECO:0000313" key="11">
    <source>
        <dbReference type="Proteomes" id="UP001150924"/>
    </source>
</evidence>
<dbReference type="GO" id="GO:0009927">
    <property type="term" value="F:histidine phosphotransfer kinase activity"/>
    <property type="evidence" value="ECO:0007669"/>
    <property type="project" value="TreeGrafter"/>
</dbReference>
<evidence type="ECO:0000256" key="3">
    <source>
        <dbReference type="ARBA" id="ARBA00022553"/>
    </source>
</evidence>
<dbReference type="InterPro" id="IPR004358">
    <property type="entry name" value="Sig_transdc_His_kin-like_C"/>
</dbReference>
<dbReference type="SUPFAM" id="SSF52172">
    <property type="entry name" value="CheY-like"/>
    <property type="match status" value="2"/>
</dbReference>
<dbReference type="Pfam" id="PF00072">
    <property type="entry name" value="Response_reg"/>
    <property type="match status" value="2"/>
</dbReference>
<dbReference type="SUPFAM" id="SSF55874">
    <property type="entry name" value="ATPase domain of HSP90 chaperone/DNA topoisomerase II/histidine kinase"/>
    <property type="match status" value="1"/>
</dbReference>
<dbReference type="Proteomes" id="UP001150924">
    <property type="component" value="Unassembled WGS sequence"/>
</dbReference>
<dbReference type="PROSITE" id="PS50110">
    <property type="entry name" value="RESPONSE_REGULATORY"/>
    <property type="match status" value="2"/>
</dbReference>
<feature type="modified residue" description="4-aspartylphosphate" evidence="6">
    <location>
        <position position="579"/>
    </location>
</feature>
<organism evidence="10 11">
    <name type="scientific">Nannocystis pusilla</name>
    <dbReference type="NCBI Taxonomy" id="889268"/>
    <lineage>
        <taxon>Bacteria</taxon>
        <taxon>Pseudomonadati</taxon>
        <taxon>Myxococcota</taxon>
        <taxon>Polyangia</taxon>
        <taxon>Nannocystales</taxon>
        <taxon>Nannocystaceae</taxon>
        <taxon>Nannocystis</taxon>
    </lineage>
</organism>
<comment type="caution">
    <text evidence="10">The sequence shown here is derived from an EMBL/GenBank/DDBJ whole genome shotgun (WGS) entry which is preliminary data.</text>
</comment>
<dbReference type="SMART" id="SM00387">
    <property type="entry name" value="HATPase_c"/>
    <property type="match status" value="1"/>
</dbReference>
<name>A0A9X3EY04_9BACT</name>
<evidence type="ECO:0000256" key="6">
    <source>
        <dbReference type="PROSITE-ProRule" id="PRU00169"/>
    </source>
</evidence>
<dbReference type="RefSeq" id="WP_267770324.1">
    <property type="nucleotide sequence ID" value="NZ_JAPNKE010000002.1"/>
</dbReference>
<keyword evidence="3 6" id="KW-0597">Phosphoprotein</keyword>
<dbReference type="PRINTS" id="PR00344">
    <property type="entry name" value="BCTRLSENSOR"/>
</dbReference>
<dbReference type="InterPro" id="IPR036097">
    <property type="entry name" value="HisK_dim/P_sf"/>
</dbReference>
<sequence>MQVPTDSLAATIEALSRELALVVAPDGRIEWADPRARQQGLQAGADLRAAVVPGCEPKLDDLLRQAAAEPVTAWELALVLAGKPVTLSVSARPADGRVALVGSFVPQDYADSVHEAARAVTEIVNLNRQLARQKTRLEESNKAIRALHDELEQHADRLRTSAEIKSRLVAGVSHEFRTPLHSILGLSRLLLSASDGPLNDEQQTQVAFIRDSAEELSRMINDMLDLSRLDAGNIPIRAARFGLRDFWAALRGTMRPLLRDDHGVELVFEPAPDVALETDQGKLAQILRNLIANALKFTERGVVRVSAAVVDDELRVVVEDTGIGIAPDDQARVFEEFVQIDGALQRAATGTGLGLPLAKKLTEALGGRIELESTPGNGSSFTVTVPIEHAEIDAYRQLEQAARKPDPTRAPVLVVEDDRSAVFVYERYLAMAGFQVLPARTTEDARKVLKQIRPSAILLDVMLEREDTWNFLADVKRDPQTNDIPVLVCTVMNRESRARALGADEFWLKPVDEDKLIRKLQSLASGRGAKVLVVDDEPAARYLIKKFLETTPYQLLEAADGDTGVHLARSERPDVILLDFLLENMTAFDVIDQLKADPRTRPIPVIVVTSHALPMEERQRLAESTEAILSKEHLSRELAINRIRDALRHAGIRERPPGSERGGA</sequence>
<feature type="domain" description="Histidine kinase" evidence="8">
    <location>
        <begin position="171"/>
        <end position="389"/>
    </location>
</feature>
<reference evidence="10" key="1">
    <citation type="submission" date="2022-11" db="EMBL/GenBank/DDBJ databases">
        <title>Minimal conservation of predation-associated metabolite biosynthetic gene clusters underscores biosynthetic potential of Myxococcota including descriptions for ten novel species: Archangium lansinium sp. nov., Myxococcus landrumus sp. nov., Nannocystis bai.</title>
        <authorList>
            <person name="Ahearne A."/>
            <person name="Stevens C."/>
            <person name="Phillips K."/>
        </authorList>
    </citation>
    <scope>NUCLEOTIDE SEQUENCE</scope>
    <source>
        <strain evidence="10">Na p29</strain>
    </source>
</reference>
<dbReference type="PANTHER" id="PTHR43047:SF72">
    <property type="entry name" value="OSMOSENSING HISTIDINE PROTEIN KINASE SLN1"/>
    <property type="match status" value="1"/>
</dbReference>
<dbReference type="GO" id="GO:0005886">
    <property type="term" value="C:plasma membrane"/>
    <property type="evidence" value="ECO:0007669"/>
    <property type="project" value="TreeGrafter"/>
</dbReference>
<feature type="domain" description="Response regulatory" evidence="9">
    <location>
        <begin position="530"/>
        <end position="651"/>
    </location>
</feature>
<evidence type="ECO:0000256" key="2">
    <source>
        <dbReference type="ARBA" id="ARBA00012438"/>
    </source>
</evidence>
<evidence type="ECO:0000256" key="4">
    <source>
        <dbReference type="ARBA" id="ARBA00022679"/>
    </source>
</evidence>
<dbReference type="Pfam" id="PF00512">
    <property type="entry name" value="HisKA"/>
    <property type="match status" value="1"/>
</dbReference>
<feature type="coiled-coil region" evidence="7">
    <location>
        <begin position="116"/>
        <end position="157"/>
    </location>
</feature>
<dbReference type="FunFam" id="3.30.565.10:FF:000006">
    <property type="entry name" value="Sensor histidine kinase WalK"/>
    <property type="match status" value="1"/>
</dbReference>
<evidence type="ECO:0000259" key="9">
    <source>
        <dbReference type="PROSITE" id="PS50110"/>
    </source>
</evidence>
<dbReference type="Pfam" id="PF02518">
    <property type="entry name" value="HATPase_c"/>
    <property type="match status" value="1"/>
</dbReference>
<dbReference type="SMART" id="SM00448">
    <property type="entry name" value="REC"/>
    <property type="match status" value="2"/>
</dbReference>
<keyword evidence="7" id="KW-0175">Coiled coil</keyword>
<dbReference type="AlphaFoldDB" id="A0A9X3EY04"/>
<dbReference type="Gene3D" id="3.40.50.2300">
    <property type="match status" value="2"/>
</dbReference>
<protein>
    <recommendedName>
        <fullName evidence="2">histidine kinase</fullName>
        <ecNumber evidence="2">2.7.13.3</ecNumber>
    </recommendedName>
</protein>
<feature type="domain" description="Response regulatory" evidence="9">
    <location>
        <begin position="411"/>
        <end position="524"/>
    </location>
</feature>
<dbReference type="PANTHER" id="PTHR43047">
    <property type="entry name" value="TWO-COMPONENT HISTIDINE PROTEIN KINASE"/>
    <property type="match status" value="1"/>
</dbReference>
<dbReference type="InterPro" id="IPR003661">
    <property type="entry name" value="HisK_dim/P_dom"/>
</dbReference>
<dbReference type="InterPro" id="IPR001789">
    <property type="entry name" value="Sig_transdc_resp-reg_receiver"/>
</dbReference>
<dbReference type="InterPro" id="IPR003594">
    <property type="entry name" value="HATPase_dom"/>
</dbReference>
<dbReference type="EMBL" id="JAPNKE010000002">
    <property type="protein sequence ID" value="MCY1007683.1"/>
    <property type="molecule type" value="Genomic_DNA"/>
</dbReference>
<dbReference type="InterPro" id="IPR036890">
    <property type="entry name" value="HATPase_C_sf"/>
</dbReference>
<evidence type="ECO:0000256" key="5">
    <source>
        <dbReference type="ARBA" id="ARBA00022777"/>
    </source>
</evidence>
<evidence type="ECO:0000256" key="1">
    <source>
        <dbReference type="ARBA" id="ARBA00000085"/>
    </source>
</evidence>
<keyword evidence="4" id="KW-0808">Transferase</keyword>
<dbReference type="PROSITE" id="PS50109">
    <property type="entry name" value="HIS_KIN"/>
    <property type="match status" value="1"/>
</dbReference>
<dbReference type="Gene3D" id="1.10.287.130">
    <property type="match status" value="1"/>
</dbReference>
<keyword evidence="5" id="KW-0418">Kinase</keyword>
<dbReference type="Gene3D" id="3.30.565.10">
    <property type="entry name" value="Histidine kinase-like ATPase, C-terminal domain"/>
    <property type="match status" value="1"/>
</dbReference>
<dbReference type="EC" id="2.7.13.3" evidence="2"/>
<feature type="modified residue" description="4-aspartylphosphate" evidence="6">
    <location>
        <position position="460"/>
    </location>
</feature>
<comment type="catalytic activity">
    <reaction evidence="1">
        <text>ATP + protein L-histidine = ADP + protein N-phospho-L-histidine.</text>
        <dbReference type="EC" id="2.7.13.3"/>
    </reaction>
</comment>
<dbReference type="InterPro" id="IPR005467">
    <property type="entry name" value="His_kinase_dom"/>
</dbReference>
<dbReference type="CDD" id="cd00082">
    <property type="entry name" value="HisKA"/>
    <property type="match status" value="1"/>
</dbReference>
<evidence type="ECO:0000256" key="7">
    <source>
        <dbReference type="SAM" id="Coils"/>
    </source>
</evidence>
<evidence type="ECO:0000259" key="8">
    <source>
        <dbReference type="PROSITE" id="PS50109"/>
    </source>
</evidence>